<feature type="binding site" evidence="4">
    <location>
        <begin position="25"/>
        <end position="32"/>
    </location>
    <ligand>
        <name>GTP</name>
        <dbReference type="ChEBI" id="CHEBI:37565"/>
    </ligand>
</feature>
<dbReference type="STRING" id="74557.A0A1W0A6S6"/>
<keyword evidence="7" id="KW-1185">Reference proteome</keyword>
<keyword evidence="5" id="KW-0460">Magnesium</keyword>
<dbReference type="SUPFAM" id="SSF52540">
    <property type="entry name" value="P-loop containing nucleoside triphosphate hydrolases"/>
    <property type="match status" value="1"/>
</dbReference>
<evidence type="ECO:0000256" key="3">
    <source>
        <dbReference type="ARBA" id="ARBA00023134"/>
    </source>
</evidence>
<dbReference type="OrthoDB" id="10407638at2759"/>
<dbReference type="FunFam" id="3.40.50.300:FF:000412">
    <property type="entry name" value="ADP-ribosylation factor 1"/>
    <property type="match status" value="1"/>
</dbReference>
<feature type="binding site" evidence="4">
    <location>
        <begin position="128"/>
        <end position="131"/>
    </location>
    <ligand>
        <name>GTP</name>
        <dbReference type="ChEBI" id="CHEBI:37565"/>
    </ligand>
</feature>
<feature type="binding site" evidence="5">
    <location>
        <position position="32"/>
    </location>
    <ligand>
        <name>Mg(2+)</name>
        <dbReference type="ChEBI" id="CHEBI:18420"/>
    </ligand>
</feature>
<feature type="binding site" evidence="5">
    <location>
        <position position="49"/>
    </location>
    <ligand>
        <name>Mg(2+)</name>
        <dbReference type="ChEBI" id="CHEBI:18420"/>
    </ligand>
</feature>
<keyword evidence="2 4" id="KW-0547">Nucleotide-binding</keyword>
<dbReference type="InterPro" id="IPR006689">
    <property type="entry name" value="Small_GTPase_ARF/SAR"/>
</dbReference>
<dbReference type="PANTHER" id="PTHR11711">
    <property type="entry name" value="ADP RIBOSYLATION FACTOR-RELATED"/>
    <property type="match status" value="1"/>
</dbReference>
<dbReference type="PROSITE" id="PS51417">
    <property type="entry name" value="ARF"/>
    <property type="match status" value="1"/>
</dbReference>
<comment type="similarity">
    <text evidence="1">Belongs to the small GTPase superfamily. Arf family.</text>
</comment>
<evidence type="ECO:0000313" key="6">
    <source>
        <dbReference type="EMBL" id="OQS05986.1"/>
    </source>
</evidence>
<organism evidence="6 7">
    <name type="scientific">Thraustotheca clavata</name>
    <dbReference type="NCBI Taxonomy" id="74557"/>
    <lineage>
        <taxon>Eukaryota</taxon>
        <taxon>Sar</taxon>
        <taxon>Stramenopiles</taxon>
        <taxon>Oomycota</taxon>
        <taxon>Saprolegniomycetes</taxon>
        <taxon>Saprolegniales</taxon>
        <taxon>Achlyaceae</taxon>
        <taxon>Thraustotheca</taxon>
    </lineage>
</organism>
<proteinExistence type="inferred from homology"/>
<reference evidence="6 7" key="1">
    <citation type="journal article" date="2014" name="Genome Biol. Evol.">
        <title>The secreted proteins of Achlya hypogyna and Thraustotheca clavata identify the ancestral oomycete secretome and reveal gene acquisitions by horizontal gene transfer.</title>
        <authorList>
            <person name="Misner I."/>
            <person name="Blouin N."/>
            <person name="Leonard G."/>
            <person name="Richards T.A."/>
            <person name="Lane C.E."/>
        </authorList>
    </citation>
    <scope>NUCLEOTIDE SEQUENCE [LARGE SCALE GENOMIC DNA]</scope>
    <source>
        <strain evidence="6 7">ATCC 34112</strain>
    </source>
</reference>
<dbReference type="InterPro" id="IPR027417">
    <property type="entry name" value="P-loop_NTPase"/>
</dbReference>
<dbReference type="GO" id="GO:0046872">
    <property type="term" value="F:metal ion binding"/>
    <property type="evidence" value="ECO:0007669"/>
    <property type="project" value="UniProtKB-KW"/>
</dbReference>
<dbReference type="GO" id="GO:0030010">
    <property type="term" value="P:establishment of cell polarity"/>
    <property type="evidence" value="ECO:0007669"/>
    <property type="project" value="UniProtKB-ARBA"/>
</dbReference>
<dbReference type="CDD" id="cd00878">
    <property type="entry name" value="Arf_Arl"/>
    <property type="match status" value="1"/>
</dbReference>
<comment type="caution">
    <text evidence="6">The sequence shown here is derived from an EMBL/GenBank/DDBJ whole genome shotgun (WGS) entry which is preliminary data.</text>
</comment>
<accession>A0A1W0A6S6</accession>
<evidence type="ECO:0000256" key="5">
    <source>
        <dbReference type="PIRSR" id="PIRSR606689-2"/>
    </source>
</evidence>
<dbReference type="EMBL" id="JNBS01000393">
    <property type="protein sequence ID" value="OQS05986.1"/>
    <property type="molecule type" value="Genomic_DNA"/>
</dbReference>
<dbReference type="SMART" id="SM00177">
    <property type="entry name" value="ARF"/>
    <property type="match status" value="1"/>
</dbReference>
<dbReference type="SMART" id="SM00178">
    <property type="entry name" value="SAR"/>
    <property type="match status" value="1"/>
</dbReference>
<dbReference type="GO" id="GO:0003924">
    <property type="term" value="F:GTPase activity"/>
    <property type="evidence" value="ECO:0007669"/>
    <property type="project" value="InterPro"/>
</dbReference>
<keyword evidence="3 4" id="KW-0342">GTP-binding</keyword>
<dbReference type="PRINTS" id="PR00328">
    <property type="entry name" value="SAR1GTPBP"/>
</dbReference>
<feature type="binding site" evidence="4">
    <location>
        <position position="71"/>
    </location>
    <ligand>
        <name>GTP</name>
        <dbReference type="ChEBI" id="CHEBI:37565"/>
    </ligand>
</feature>
<dbReference type="AlphaFoldDB" id="A0A1W0A6S6"/>
<dbReference type="Pfam" id="PF00025">
    <property type="entry name" value="Arf"/>
    <property type="match status" value="1"/>
</dbReference>
<dbReference type="Proteomes" id="UP000243217">
    <property type="component" value="Unassembled WGS sequence"/>
</dbReference>
<keyword evidence="5" id="KW-0479">Metal-binding</keyword>
<sequence length="180" mass="20286">MLRSVASRVLNFLAPTRKFRVMLIGLEGAGKTTLMYHVFVKETLTTIPTLSVNTEIMKYGNSLLTVRDFGGNEQCQNSWCTYLDEIFQIIVVVVDATNEKRLDDAKKSIHRVLNDNRVRDCRVLIFANKQDQPTAMDNATISDRLALCDIPQRRWKIQGCSAINGSGLDEGLSWCIKQGC</sequence>
<evidence type="ECO:0000256" key="4">
    <source>
        <dbReference type="PIRSR" id="PIRSR606689-1"/>
    </source>
</evidence>
<evidence type="ECO:0000313" key="7">
    <source>
        <dbReference type="Proteomes" id="UP000243217"/>
    </source>
</evidence>
<gene>
    <name evidence="6" type="ORF">THRCLA_20472</name>
</gene>
<protein>
    <submittedName>
        <fullName evidence="6">ADP-ribosylation factor 1</fullName>
    </submittedName>
</protein>
<name>A0A1W0A6S6_9STRA</name>
<evidence type="ECO:0000256" key="2">
    <source>
        <dbReference type="ARBA" id="ARBA00022741"/>
    </source>
</evidence>
<dbReference type="Gene3D" id="3.40.50.300">
    <property type="entry name" value="P-loop containing nucleotide triphosphate hydrolases"/>
    <property type="match status" value="1"/>
</dbReference>
<dbReference type="GO" id="GO:0005525">
    <property type="term" value="F:GTP binding"/>
    <property type="evidence" value="ECO:0007669"/>
    <property type="project" value="UniProtKB-KW"/>
</dbReference>
<evidence type="ECO:0000256" key="1">
    <source>
        <dbReference type="ARBA" id="ARBA00010290"/>
    </source>
</evidence>
<dbReference type="InterPro" id="IPR024156">
    <property type="entry name" value="Small_GTPase_ARF"/>
</dbReference>